<keyword evidence="2 4" id="KW-0560">Oxidoreductase</keyword>
<sequence length="166" mass="17430">MSPVVAAPTAQALRQALGRYATGVAILTCRDAAGAPLGLTVNSFAALSLDPPLVLWSLRRASALLPAFEAASHWAVNVLGQAQLPLSRRFASPEPDKFAQGDWADGLGLAPVLADAAAVFECATEVVHDGGDHRLFIGRVLRLDSRAEAEPLVYHGSHYHGLSGTL</sequence>
<gene>
    <name evidence="4" type="ORF">AACH10_09660</name>
</gene>
<dbReference type="SMART" id="SM00903">
    <property type="entry name" value="Flavin_Reduct"/>
    <property type="match status" value="1"/>
</dbReference>
<reference evidence="4 5" key="1">
    <citation type="submission" date="2024-04" db="EMBL/GenBank/DDBJ databases">
        <title>Novel species of the genus Ideonella isolated from streams.</title>
        <authorList>
            <person name="Lu H."/>
        </authorList>
    </citation>
    <scope>NUCLEOTIDE SEQUENCE [LARGE SCALE GENOMIC DNA]</scope>
    <source>
        <strain evidence="4 5">DXS22W</strain>
    </source>
</reference>
<comment type="caution">
    <text evidence="4">The sequence shown here is derived from an EMBL/GenBank/DDBJ whole genome shotgun (WGS) entry which is preliminary data.</text>
</comment>
<name>A0ABU9CF57_9BURK</name>
<feature type="domain" description="Flavin reductase like" evidence="3">
    <location>
        <begin position="17"/>
        <end position="161"/>
    </location>
</feature>
<dbReference type="PANTHER" id="PTHR30466">
    <property type="entry name" value="FLAVIN REDUCTASE"/>
    <property type="match status" value="1"/>
</dbReference>
<evidence type="ECO:0000259" key="3">
    <source>
        <dbReference type="SMART" id="SM00903"/>
    </source>
</evidence>
<dbReference type="RefSeq" id="WP_341410177.1">
    <property type="nucleotide sequence ID" value="NZ_JBBUTH010000004.1"/>
</dbReference>
<evidence type="ECO:0000256" key="1">
    <source>
        <dbReference type="ARBA" id="ARBA00008898"/>
    </source>
</evidence>
<dbReference type="Gene3D" id="2.30.110.10">
    <property type="entry name" value="Electron Transport, Fmn-binding Protein, Chain A"/>
    <property type="match status" value="1"/>
</dbReference>
<dbReference type="InterPro" id="IPR012349">
    <property type="entry name" value="Split_barrel_FMN-bd"/>
</dbReference>
<organism evidence="4 5">
    <name type="scientific">Pseudaquabacterium inlustre</name>
    <dbReference type="NCBI Taxonomy" id="2984192"/>
    <lineage>
        <taxon>Bacteria</taxon>
        <taxon>Pseudomonadati</taxon>
        <taxon>Pseudomonadota</taxon>
        <taxon>Betaproteobacteria</taxon>
        <taxon>Burkholderiales</taxon>
        <taxon>Sphaerotilaceae</taxon>
        <taxon>Pseudaquabacterium</taxon>
    </lineage>
</organism>
<dbReference type="Proteomes" id="UP001365405">
    <property type="component" value="Unassembled WGS sequence"/>
</dbReference>
<dbReference type="SUPFAM" id="SSF50475">
    <property type="entry name" value="FMN-binding split barrel"/>
    <property type="match status" value="1"/>
</dbReference>
<comment type="similarity">
    <text evidence="1">Belongs to the non-flavoprotein flavin reductase family.</text>
</comment>
<evidence type="ECO:0000313" key="4">
    <source>
        <dbReference type="EMBL" id="MEK8050504.1"/>
    </source>
</evidence>
<keyword evidence="5" id="KW-1185">Reference proteome</keyword>
<proteinExistence type="inferred from homology"/>
<dbReference type="EMBL" id="JBBUTH010000004">
    <property type="protein sequence ID" value="MEK8050504.1"/>
    <property type="molecule type" value="Genomic_DNA"/>
</dbReference>
<dbReference type="Pfam" id="PF01613">
    <property type="entry name" value="Flavin_Reduct"/>
    <property type="match status" value="1"/>
</dbReference>
<evidence type="ECO:0000256" key="2">
    <source>
        <dbReference type="ARBA" id="ARBA00023002"/>
    </source>
</evidence>
<accession>A0ABU9CF57</accession>
<evidence type="ECO:0000313" key="5">
    <source>
        <dbReference type="Proteomes" id="UP001365405"/>
    </source>
</evidence>
<dbReference type="EC" id="1.-.-.-" evidence="4"/>
<dbReference type="InterPro" id="IPR050268">
    <property type="entry name" value="NADH-dep_flavin_reductase"/>
</dbReference>
<dbReference type="InterPro" id="IPR002563">
    <property type="entry name" value="Flavin_Rdtase-like_dom"/>
</dbReference>
<dbReference type="PANTHER" id="PTHR30466:SF11">
    <property type="entry name" value="FLAVIN-DEPENDENT MONOOXYGENASE, REDUCTASE SUBUNIT HSAB"/>
    <property type="match status" value="1"/>
</dbReference>
<protein>
    <submittedName>
        <fullName evidence="4">Flavin reductase family protein</fullName>
        <ecNumber evidence="4">1.-.-.-</ecNumber>
    </submittedName>
</protein>
<dbReference type="GO" id="GO:0016491">
    <property type="term" value="F:oxidoreductase activity"/>
    <property type="evidence" value="ECO:0007669"/>
    <property type="project" value="UniProtKB-KW"/>
</dbReference>